<feature type="transmembrane region" description="Helical" evidence="1">
    <location>
        <begin position="36"/>
        <end position="56"/>
    </location>
</feature>
<name>A0A9P4VP77_9PEZI</name>
<evidence type="ECO:0000313" key="3">
    <source>
        <dbReference type="Proteomes" id="UP000799429"/>
    </source>
</evidence>
<proteinExistence type="predicted"/>
<evidence type="ECO:0000256" key="1">
    <source>
        <dbReference type="SAM" id="Phobius"/>
    </source>
</evidence>
<keyword evidence="3" id="KW-1185">Reference proteome</keyword>
<accession>A0A9P4VP77</accession>
<comment type="caution">
    <text evidence="2">The sequence shown here is derived from an EMBL/GenBank/DDBJ whole genome shotgun (WGS) entry which is preliminary data.</text>
</comment>
<dbReference type="EMBL" id="MU006096">
    <property type="protein sequence ID" value="KAF2838513.1"/>
    <property type="molecule type" value="Genomic_DNA"/>
</dbReference>
<keyword evidence="1" id="KW-1133">Transmembrane helix</keyword>
<sequence length="106" mass="11592">MHSYAEPIPVNTSEPQGVVAPAFTLLPNPSASPPSAVPGFGCLAFILSLFPLLNIFQDCFAFRFCTVPVSLYKHSSCCMHATHQGDLHCNLSWFRLLSSSFSVYPI</sequence>
<evidence type="ECO:0000313" key="2">
    <source>
        <dbReference type="EMBL" id="KAF2838513.1"/>
    </source>
</evidence>
<keyword evidence="1" id="KW-0472">Membrane</keyword>
<dbReference type="AlphaFoldDB" id="A0A9P4VP77"/>
<protein>
    <submittedName>
        <fullName evidence="2">Uncharacterized protein</fullName>
    </submittedName>
</protein>
<reference evidence="2" key="1">
    <citation type="journal article" date="2020" name="Stud. Mycol.">
        <title>101 Dothideomycetes genomes: a test case for predicting lifestyles and emergence of pathogens.</title>
        <authorList>
            <person name="Haridas S."/>
            <person name="Albert R."/>
            <person name="Binder M."/>
            <person name="Bloem J."/>
            <person name="Labutti K."/>
            <person name="Salamov A."/>
            <person name="Andreopoulos B."/>
            <person name="Baker S."/>
            <person name="Barry K."/>
            <person name="Bills G."/>
            <person name="Bluhm B."/>
            <person name="Cannon C."/>
            <person name="Castanera R."/>
            <person name="Culley D."/>
            <person name="Daum C."/>
            <person name="Ezra D."/>
            <person name="Gonzalez J."/>
            <person name="Henrissat B."/>
            <person name="Kuo A."/>
            <person name="Liang C."/>
            <person name="Lipzen A."/>
            <person name="Lutzoni F."/>
            <person name="Magnuson J."/>
            <person name="Mondo S."/>
            <person name="Nolan M."/>
            <person name="Ohm R."/>
            <person name="Pangilinan J."/>
            <person name="Park H.-J."/>
            <person name="Ramirez L."/>
            <person name="Alfaro M."/>
            <person name="Sun H."/>
            <person name="Tritt A."/>
            <person name="Yoshinaga Y."/>
            <person name="Zwiers L.-H."/>
            <person name="Turgeon B."/>
            <person name="Goodwin S."/>
            <person name="Spatafora J."/>
            <person name="Crous P."/>
            <person name="Grigoriev I."/>
        </authorList>
    </citation>
    <scope>NUCLEOTIDE SEQUENCE</scope>
    <source>
        <strain evidence="2">CBS 101060</strain>
    </source>
</reference>
<gene>
    <name evidence="2" type="ORF">M501DRAFT_1004249</name>
</gene>
<organism evidence="2 3">
    <name type="scientific">Patellaria atrata CBS 101060</name>
    <dbReference type="NCBI Taxonomy" id="1346257"/>
    <lineage>
        <taxon>Eukaryota</taxon>
        <taxon>Fungi</taxon>
        <taxon>Dikarya</taxon>
        <taxon>Ascomycota</taxon>
        <taxon>Pezizomycotina</taxon>
        <taxon>Dothideomycetes</taxon>
        <taxon>Dothideomycetes incertae sedis</taxon>
        <taxon>Patellariales</taxon>
        <taxon>Patellariaceae</taxon>
        <taxon>Patellaria</taxon>
    </lineage>
</organism>
<keyword evidence="1" id="KW-0812">Transmembrane</keyword>
<dbReference type="Proteomes" id="UP000799429">
    <property type="component" value="Unassembled WGS sequence"/>
</dbReference>